<evidence type="ECO:0000256" key="1">
    <source>
        <dbReference type="SAM" id="Phobius"/>
    </source>
</evidence>
<accession>A0A1E3PGD8</accession>
<keyword evidence="3" id="KW-1185">Reference proteome</keyword>
<name>A0A1E3PGD8_9ASCO</name>
<evidence type="ECO:0000313" key="3">
    <source>
        <dbReference type="Proteomes" id="UP000095009"/>
    </source>
</evidence>
<protein>
    <submittedName>
        <fullName evidence="2">Uncharacterized protein</fullName>
    </submittedName>
</protein>
<dbReference type="PANTHER" id="PTHR37849">
    <property type="entry name" value="YALI0E11605P"/>
    <property type="match status" value="1"/>
</dbReference>
<keyword evidence="1" id="KW-0812">Transmembrane</keyword>
<keyword evidence="1" id="KW-1133">Transmembrane helix</keyword>
<feature type="transmembrane region" description="Helical" evidence="1">
    <location>
        <begin position="64"/>
        <end position="82"/>
    </location>
</feature>
<gene>
    <name evidence="2" type="ORF">NADFUDRAFT_52121</name>
</gene>
<sequence>MSLFRRTLSTSSARLNSVITSGTLHHPIPPPSVANMVSAASSPGTTAPVTGAGRRRIGAIKGGILGFLAGTTLTLTLTYSHILDDYKMANTMAVGDVAALRSSIAALERVITSLEEDVKKK</sequence>
<dbReference type="EMBL" id="KV454411">
    <property type="protein sequence ID" value="ODQ64483.1"/>
    <property type="molecule type" value="Genomic_DNA"/>
</dbReference>
<proteinExistence type="predicted"/>
<reference evidence="2 3" key="1">
    <citation type="journal article" date="2016" name="Proc. Natl. Acad. Sci. U.S.A.">
        <title>Comparative genomics of biotechnologically important yeasts.</title>
        <authorList>
            <person name="Riley R."/>
            <person name="Haridas S."/>
            <person name="Wolfe K.H."/>
            <person name="Lopes M.R."/>
            <person name="Hittinger C.T."/>
            <person name="Goeker M."/>
            <person name="Salamov A.A."/>
            <person name="Wisecaver J.H."/>
            <person name="Long T.M."/>
            <person name="Calvey C.H."/>
            <person name="Aerts A.L."/>
            <person name="Barry K.W."/>
            <person name="Choi C."/>
            <person name="Clum A."/>
            <person name="Coughlan A.Y."/>
            <person name="Deshpande S."/>
            <person name="Douglass A.P."/>
            <person name="Hanson S.J."/>
            <person name="Klenk H.-P."/>
            <person name="LaButti K.M."/>
            <person name="Lapidus A."/>
            <person name="Lindquist E.A."/>
            <person name="Lipzen A.M."/>
            <person name="Meier-Kolthoff J.P."/>
            <person name="Ohm R.A."/>
            <person name="Otillar R.P."/>
            <person name="Pangilinan J.L."/>
            <person name="Peng Y."/>
            <person name="Rokas A."/>
            <person name="Rosa C.A."/>
            <person name="Scheuner C."/>
            <person name="Sibirny A.A."/>
            <person name="Slot J.C."/>
            <person name="Stielow J.B."/>
            <person name="Sun H."/>
            <person name="Kurtzman C.P."/>
            <person name="Blackwell M."/>
            <person name="Grigoriev I.V."/>
            <person name="Jeffries T.W."/>
        </authorList>
    </citation>
    <scope>NUCLEOTIDE SEQUENCE [LARGE SCALE GENOMIC DNA]</scope>
    <source>
        <strain evidence="2 3">DSM 6958</strain>
    </source>
</reference>
<dbReference type="PANTHER" id="PTHR37849:SF1">
    <property type="entry name" value="YALI0E11605P"/>
    <property type="match status" value="1"/>
</dbReference>
<dbReference type="Proteomes" id="UP000095009">
    <property type="component" value="Unassembled WGS sequence"/>
</dbReference>
<evidence type="ECO:0000313" key="2">
    <source>
        <dbReference type="EMBL" id="ODQ64483.1"/>
    </source>
</evidence>
<dbReference type="AlphaFoldDB" id="A0A1E3PGD8"/>
<keyword evidence="1" id="KW-0472">Membrane</keyword>
<organism evidence="2 3">
    <name type="scientific">Nadsonia fulvescens var. elongata DSM 6958</name>
    <dbReference type="NCBI Taxonomy" id="857566"/>
    <lineage>
        <taxon>Eukaryota</taxon>
        <taxon>Fungi</taxon>
        <taxon>Dikarya</taxon>
        <taxon>Ascomycota</taxon>
        <taxon>Saccharomycotina</taxon>
        <taxon>Dipodascomycetes</taxon>
        <taxon>Dipodascales</taxon>
        <taxon>Dipodascales incertae sedis</taxon>
        <taxon>Nadsonia</taxon>
    </lineage>
</organism>
<dbReference type="STRING" id="857566.A0A1E3PGD8"/>